<evidence type="ECO:0000313" key="2">
    <source>
        <dbReference type="EMBL" id="GFR80180.1"/>
    </source>
</evidence>
<keyword evidence="1" id="KW-0472">Membrane</keyword>
<keyword evidence="1" id="KW-0812">Transmembrane</keyword>
<protein>
    <submittedName>
        <fullName evidence="2">Uncharacterized protein</fullName>
    </submittedName>
</protein>
<evidence type="ECO:0000256" key="1">
    <source>
        <dbReference type="SAM" id="Phobius"/>
    </source>
</evidence>
<organism evidence="2 3">
    <name type="scientific">Elysia marginata</name>
    <dbReference type="NCBI Taxonomy" id="1093978"/>
    <lineage>
        <taxon>Eukaryota</taxon>
        <taxon>Metazoa</taxon>
        <taxon>Spiralia</taxon>
        <taxon>Lophotrochozoa</taxon>
        <taxon>Mollusca</taxon>
        <taxon>Gastropoda</taxon>
        <taxon>Heterobranchia</taxon>
        <taxon>Euthyneura</taxon>
        <taxon>Panpulmonata</taxon>
        <taxon>Sacoglossa</taxon>
        <taxon>Placobranchoidea</taxon>
        <taxon>Plakobranchidae</taxon>
        <taxon>Elysia</taxon>
    </lineage>
</organism>
<feature type="transmembrane region" description="Helical" evidence="1">
    <location>
        <begin position="82"/>
        <end position="109"/>
    </location>
</feature>
<reference evidence="2 3" key="1">
    <citation type="journal article" date="2021" name="Elife">
        <title>Chloroplast acquisition without the gene transfer in kleptoplastic sea slugs, Plakobranchus ocellatus.</title>
        <authorList>
            <person name="Maeda T."/>
            <person name="Takahashi S."/>
            <person name="Yoshida T."/>
            <person name="Shimamura S."/>
            <person name="Takaki Y."/>
            <person name="Nagai Y."/>
            <person name="Toyoda A."/>
            <person name="Suzuki Y."/>
            <person name="Arimoto A."/>
            <person name="Ishii H."/>
            <person name="Satoh N."/>
            <person name="Nishiyama T."/>
            <person name="Hasebe M."/>
            <person name="Maruyama T."/>
            <person name="Minagawa J."/>
            <person name="Obokata J."/>
            <person name="Shigenobu S."/>
        </authorList>
    </citation>
    <scope>NUCLEOTIDE SEQUENCE [LARGE SCALE GENOMIC DNA]</scope>
</reference>
<gene>
    <name evidence="2" type="ORF">ElyMa_005892000</name>
</gene>
<evidence type="ECO:0000313" key="3">
    <source>
        <dbReference type="Proteomes" id="UP000762676"/>
    </source>
</evidence>
<keyword evidence="1" id="KW-1133">Transmembrane helix</keyword>
<sequence length="123" mass="13090">MDQLLGMPQIASSDIKLADRKCSEVSEIPTQEAKLAHPCTLTLYHMTFHCQNVINSSKFRICIANASAPSTFGGNGRFKNGLLSVVVVVAAVAVVVVIVVSSLLLPLLLEAKVLFLRGNAGPD</sequence>
<accession>A0AAV4G6I5</accession>
<keyword evidence="3" id="KW-1185">Reference proteome</keyword>
<comment type="caution">
    <text evidence="2">The sequence shown here is derived from an EMBL/GenBank/DDBJ whole genome shotgun (WGS) entry which is preliminary data.</text>
</comment>
<dbReference type="Proteomes" id="UP000762676">
    <property type="component" value="Unassembled WGS sequence"/>
</dbReference>
<name>A0AAV4G6I5_9GAST</name>
<proteinExistence type="predicted"/>
<dbReference type="AlphaFoldDB" id="A0AAV4G6I5"/>
<dbReference type="EMBL" id="BMAT01011844">
    <property type="protein sequence ID" value="GFR80180.1"/>
    <property type="molecule type" value="Genomic_DNA"/>
</dbReference>